<proteinExistence type="predicted"/>
<evidence type="ECO:0000313" key="3">
    <source>
        <dbReference type="Proteomes" id="UP000584642"/>
    </source>
</evidence>
<dbReference type="EMBL" id="JABFDB010000004">
    <property type="protein sequence ID" value="NYZ19666.1"/>
    <property type="molecule type" value="Genomic_DNA"/>
</dbReference>
<evidence type="ECO:0000313" key="2">
    <source>
        <dbReference type="EMBL" id="NYZ19666.1"/>
    </source>
</evidence>
<name>A0ABX2T669_9PROT</name>
<feature type="chain" id="PRO_5045422219" description="Peptidase C39-like domain-containing protein" evidence="1">
    <location>
        <begin position="27"/>
        <end position="343"/>
    </location>
</feature>
<reference evidence="2 3" key="1">
    <citation type="submission" date="2020-05" db="EMBL/GenBank/DDBJ databases">
        <title>Azospirillum oleiclasticum sp. nov, a nitrogen-fixing and heavy crude oil-emulsifying bacterium isolated from the crude oil of Yumen Oilfield.</title>
        <authorList>
            <person name="Wu D."/>
            <person name="Cai M."/>
            <person name="Zhang X."/>
        </authorList>
    </citation>
    <scope>NUCLEOTIDE SEQUENCE [LARGE SCALE GENOMIC DNA]</scope>
    <source>
        <strain evidence="2 3">ROY-1-1-2</strain>
    </source>
</reference>
<dbReference type="RefSeq" id="WP_180281439.1">
    <property type="nucleotide sequence ID" value="NZ_JABFDB010000004.1"/>
</dbReference>
<protein>
    <recommendedName>
        <fullName evidence="4">Peptidase C39-like domain-containing protein</fullName>
    </recommendedName>
</protein>
<dbReference type="Proteomes" id="UP000584642">
    <property type="component" value="Unassembled WGS sequence"/>
</dbReference>
<keyword evidence="1" id="KW-0732">Signal</keyword>
<evidence type="ECO:0000256" key="1">
    <source>
        <dbReference type="SAM" id="SignalP"/>
    </source>
</evidence>
<feature type="signal peptide" evidence="1">
    <location>
        <begin position="1"/>
        <end position="26"/>
    </location>
</feature>
<sequence>MLPLLILGIALVAVAAAALYSAMSAAGDDAEKSFDPCHPAGAPVQECPFAAAKKYPKILNQAAAERARRKYDGLTPEDRKTLDDALATAKSDEERAYIWKAFAACHTPAECAAFGKKIQGKSPQWMRDNLSLTGSSTGTGVQQQWHHSCNATTVQAVRGQMDPVYALQVHEENPNFGKVDDIDATKENPTLAQQQKDMLTSEYSGPTAGKHTGVAVGRGQAGGGGRWADDLLNNQSGTTGVQYSTTKNPANPVTLIDDGLKTGAPVPIVIGNGPGQYTHYVVVTGSDPGPPNTYTIHDPWSGKTVQRSESDLKNGTINLAGSNQVTAVEVPKSVPTDPMKPPC</sequence>
<gene>
    <name evidence="2" type="ORF">HND93_08075</name>
</gene>
<evidence type="ECO:0008006" key="4">
    <source>
        <dbReference type="Google" id="ProtNLM"/>
    </source>
</evidence>
<comment type="caution">
    <text evidence="2">The sequence shown here is derived from an EMBL/GenBank/DDBJ whole genome shotgun (WGS) entry which is preliminary data.</text>
</comment>
<organism evidence="2 3">
    <name type="scientific">Azospirillum oleiclasticum</name>
    <dbReference type="NCBI Taxonomy" id="2735135"/>
    <lineage>
        <taxon>Bacteria</taxon>
        <taxon>Pseudomonadati</taxon>
        <taxon>Pseudomonadota</taxon>
        <taxon>Alphaproteobacteria</taxon>
        <taxon>Rhodospirillales</taxon>
        <taxon>Azospirillaceae</taxon>
        <taxon>Azospirillum</taxon>
    </lineage>
</organism>
<keyword evidence="3" id="KW-1185">Reference proteome</keyword>
<accession>A0ABX2T669</accession>